<evidence type="ECO:0000256" key="15">
    <source>
        <dbReference type="ARBA" id="ARBA00033342"/>
    </source>
</evidence>
<evidence type="ECO:0000313" key="19">
    <source>
        <dbReference type="EMBL" id="EKX61255.1"/>
    </source>
</evidence>
<dbReference type="CDD" id="cd20070">
    <property type="entry name" value="5TM_YidC_Alb3"/>
    <property type="match status" value="1"/>
</dbReference>
<dbReference type="PATRIC" id="fig|698759.3.peg.8024"/>
<dbReference type="PANTHER" id="PTHR12428">
    <property type="entry name" value="OXA1"/>
    <property type="match status" value="1"/>
</dbReference>
<comment type="subcellular location">
    <subcellularLocation>
        <location evidence="1">Cell membrane</location>
        <topology evidence="1">Multi-pass membrane protein</topology>
    </subcellularLocation>
    <subcellularLocation>
        <location evidence="16">Membrane</location>
        <topology evidence="16">Multi-pass membrane protein</topology>
    </subcellularLocation>
</comment>
<evidence type="ECO:0000256" key="11">
    <source>
        <dbReference type="ARBA" id="ARBA00025034"/>
    </source>
</evidence>
<evidence type="ECO:0000313" key="20">
    <source>
        <dbReference type="Proteomes" id="UP000010411"/>
    </source>
</evidence>
<dbReference type="GO" id="GO:0051205">
    <property type="term" value="P:protein insertion into membrane"/>
    <property type="evidence" value="ECO:0007669"/>
    <property type="project" value="TreeGrafter"/>
</dbReference>
<evidence type="ECO:0000256" key="12">
    <source>
        <dbReference type="ARBA" id="ARBA00026028"/>
    </source>
</evidence>
<evidence type="ECO:0000256" key="10">
    <source>
        <dbReference type="ARBA" id="ARBA00023186"/>
    </source>
</evidence>
<dbReference type="GO" id="GO:0005886">
    <property type="term" value="C:plasma membrane"/>
    <property type="evidence" value="ECO:0007669"/>
    <property type="project" value="UniProtKB-SubCell"/>
</dbReference>
<protein>
    <recommendedName>
        <fullName evidence="3">Membrane protein insertase YidC</fullName>
    </recommendedName>
    <alternativeName>
        <fullName evidence="15">Foldase YidC</fullName>
    </alternativeName>
    <alternativeName>
        <fullName evidence="14">Membrane integrase YidC</fullName>
    </alternativeName>
    <alternativeName>
        <fullName evidence="13">Membrane protein YidC</fullName>
    </alternativeName>
</protein>
<evidence type="ECO:0000256" key="13">
    <source>
        <dbReference type="ARBA" id="ARBA00031538"/>
    </source>
</evidence>
<dbReference type="AlphaFoldDB" id="L1KL93"/>
<proteinExistence type="inferred from homology"/>
<dbReference type="GO" id="GO:0032977">
    <property type="term" value="F:membrane insertase activity"/>
    <property type="evidence" value="ECO:0007669"/>
    <property type="project" value="InterPro"/>
</dbReference>
<keyword evidence="8 17" id="KW-1133">Transmembrane helix</keyword>
<feature type="transmembrane region" description="Helical" evidence="17">
    <location>
        <begin position="241"/>
        <end position="265"/>
    </location>
</feature>
<evidence type="ECO:0000256" key="8">
    <source>
        <dbReference type="ARBA" id="ARBA00022989"/>
    </source>
</evidence>
<feature type="domain" description="Membrane insertase YidC/Oxa/ALB C-terminal" evidence="18">
    <location>
        <begin position="57"/>
        <end position="278"/>
    </location>
</feature>
<evidence type="ECO:0000256" key="16">
    <source>
        <dbReference type="RuleBase" id="RU003945"/>
    </source>
</evidence>
<comment type="subunit">
    <text evidence="12">Interacts with the Sec translocase complex via SecD. Specifically interacts with transmembrane segments of nascent integral membrane proteins during membrane integration.</text>
</comment>
<dbReference type="Proteomes" id="UP000010411">
    <property type="component" value="Unassembled WGS sequence"/>
</dbReference>
<dbReference type="EMBL" id="AEJC01000613">
    <property type="protein sequence ID" value="EKX61255.1"/>
    <property type="molecule type" value="Genomic_DNA"/>
</dbReference>
<dbReference type="Pfam" id="PF02096">
    <property type="entry name" value="60KD_IMP"/>
    <property type="match status" value="1"/>
</dbReference>
<evidence type="ECO:0000256" key="17">
    <source>
        <dbReference type="SAM" id="Phobius"/>
    </source>
</evidence>
<name>L1KL93_9ACTN</name>
<dbReference type="InterPro" id="IPR001708">
    <property type="entry name" value="YidC/ALB3/OXA1/COX18"/>
</dbReference>
<evidence type="ECO:0000256" key="14">
    <source>
        <dbReference type="ARBA" id="ARBA00033245"/>
    </source>
</evidence>
<keyword evidence="9 17" id="KW-0472">Membrane</keyword>
<gene>
    <name evidence="19" type="ORF">STRIP9103_03406</name>
</gene>
<sequence length="294" mass="31166">MGRRAKFFSPVVRPRAFRMTTGRRDPGGLTPMSVFADLVARLAELLEPLFHASATAAAIVLFTAFVRLLVHPLSRASARGQRARVALQPQIAELRKKHAKDPKELQKAVLELHKQEKVSPLSGCLPSLCQLPAFFLLYHLFSNTTIGGEANELLTHQLFAAPLGNRWADALGEGGVFGAQGLVYVGLFVIVAGVAAFNFRRTKLMMAANPLGAAGVAGVPGAGGDEKVPGMAESMATVSKLMPFMSFLTLLTVAVVPLAAALYVVTSTTWSAVERAFLYPVTPAAPSASAASAK</sequence>
<evidence type="ECO:0000259" key="18">
    <source>
        <dbReference type="Pfam" id="PF02096"/>
    </source>
</evidence>
<accession>L1KL93</accession>
<dbReference type="PANTHER" id="PTHR12428:SF65">
    <property type="entry name" value="CYTOCHROME C OXIDASE ASSEMBLY PROTEIN COX18, MITOCHONDRIAL"/>
    <property type="match status" value="1"/>
</dbReference>
<evidence type="ECO:0000256" key="4">
    <source>
        <dbReference type="ARBA" id="ARBA00022448"/>
    </source>
</evidence>
<evidence type="ECO:0000256" key="2">
    <source>
        <dbReference type="ARBA" id="ARBA00010527"/>
    </source>
</evidence>
<evidence type="ECO:0000256" key="5">
    <source>
        <dbReference type="ARBA" id="ARBA00022475"/>
    </source>
</evidence>
<dbReference type="NCBIfam" id="TIGR03592">
    <property type="entry name" value="yidC_oxa1_cterm"/>
    <property type="match status" value="1"/>
</dbReference>
<comment type="caution">
    <text evidence="19">The sequence shown here is derived from an EMBL/GenBank/DDBJ whole genome shotgun (WGS) entry which is preliminary data.</text>
</comment>
<keyword evidence="5" id="KW-1003">Cell membrane</keyword>
<keyword evidence="4" id="KW-0813">Transport</keyword>
<dbReference type="InterPro" id="IPR028055">
    <property type="entry name" value="YidC/Oxa/ALB_C"/>
</dbReference>
<evidence type="ECO:0000256" key="3">
    <source>
        <dbReference type="ARBA" id="ARBA00015325"/>
    </source>
</evidence>
<evidence type="ECO:0000256" key="7">
    <source>
        <dbReference type="ARBA" id="ARBA00022927"/>
    </source>
</evidence>
<evidence type="ECO:0000256" key="1">
    <source>
        <dbReference type="ARBA" id="ARBA00004651"/>
    </source>
</evidence>
<keyword evidence="10" id="KW-0143">Chaperone</keyword>
<dbReference type="GO" id="GO:0015031">
    <property type="term" value="P:protein transport"/>
    <property type="evidence" value="ECO:0007669"/>
    <property type="project" value="UniProtKB-KW"/>
</dbReference>
<comment type="similarity">
    <text evidence="2">Belongs to the OXA1/ALB3/YidC family. Type 1 subfamily.</text>
</comment>
<dbReference type="InterPro" id="IPR047196">
    <property type="entry name" value="YidC_ALB_C"/>
</dbReference>
<comment type="function">
    <text evidence="11">Required for the insertion and/or proper folding and/or complex formation of integral membrane proteins into the membrane. Involved in integration of membrane proteins that insert both dependently and independently of the Sec translocase complex, as well as at least some lipoproteins. Aids folding of multispanning membrane proteins.</text>
</comment>
<evidence type="ECO:0000256" key="6">
    <source>
        <dbReference type="ARBA" id="ARBA00022692"/>
    </source>
</evidence>
<keyword evidence="6 16" id="KW-0812">Transmembrane</keyword>
<organism evidence="19 20">
    <name type="scientific">Streptomyces ipomoeae 91-03</name>
    <dbReference type="NCBI Taxonomy" id="698759"/>
    <lineage>
        <taxon>Bacteria</taxon>
        <taxon>Bacillati</taxon>
        <taxon>Actinomycetota</taxon>
        <taxon>Actinomycetes</taxon>
        <taxon>Kitasatosporales</taxon>
        <taxon>Streptomycetaceae</taxon>
        <taxon>Streptomyces</taxon>
    </lineage>
</organism>
<keyword evidence="20" id="KW-1185">Reference proteome</keyword>
<evidence type="ECO:0000256" key="9">
    <source>
        <dbReference type="ARBA" id="ARBA00023136"/>
    </source>
</evidence>
<feature type="transmembrane region" description="Helical" evidence="17">
    <location>
        <begin position="181"/>
        <end position="199"/>
    </location>
</feature>
<reference evidence="19 20" key="1">
    <citation type="submission" date="2012-11" db="EMBL/GenBank/DDBJ databases">
        <authorList>
            <person name="Huguet-Tapia J.C."/>
            <person name="Durkin A.S."/>
            <person name="Pettis G.S."/>
            <person name="Badger J.H."/>
        </authorList>
    </citation>
    <scope>NUCLEOTIDE SEQUENCE [LARGE SCALE GENOMIC DNA]</scope>
    <source>
        <strain evidence="19 20">91-03</strain>
    </source>
</reference>
<feature type="transmembrane region" description="Helical" evidence="17">
    <location>
        <begin position="49"/>
        <end position="70"/>
    </location>
</feature>
<keyword evidence="7" id="KW-0653">Protein transport</keyword>